<proteinExistence type="predicted"/>
<name>A0ABW8MY40_9BURK</name>
<organism evidence="2 3">
    <name type="scientific">Caballeronia udeis</name>
    <dbReference type="NCBI Taxonomy" id="1232866"/>
    <lineage>
        <taxon>Bacteria</taxon>
        <taxon>Pseudomonadati</taxon>
        <taxon>Pseudomonadota</taxon>
        <taxon>Betaproteobacteria</taxon>
        <taxon>Burkholderiales</taxon>
        <taxon>Burkholderiaceae</taxon>
        <taxon>Caballeronia</taxon>
    </lineage>
</organism>
<sequence length="364" mass="40336">MITLDATLAARRIFRLSGDSYEIGRQHGEADREEIQRFLADGTARLEHISAQAGKRDYFLRETRRYAEIVETVLPALASEVRGLAMGAGVHTDEAWLLQVRRELSGYRAIGPQPTSGDCSTFGRLAGEASIIGQTIDLNGSMERELTVLCIDADANTRGVVMVSFTGLLGYLGINDRGVSICQNLVLASVWRPGVPGYMAIRHLLTHAENVNEAVAMLRELPLASSRALTLCDGEQLVVVEYVRDEIRVMQRDVVTHANHFQHPDFKPMDRLNPFSKNSSLRRERACQEMLGRVPVDAALEDYLRVMDRAPLHVEPSENVQKECTVASVVMLPKARHIVVTPASMHVLAAGAESREGRCRIRKA</sequence>
<feature type="domain" description="Peptidase C45 hydrolase" evidence="1">
    <location>
        <begin position="130"/>
        <end position="337"/>
    </location>
</feature>
<dbReference type="NCBIfam" id="NF040521">
    <property type="entry name" value="C45_proenzyme"/>
    <property type="match status" value="1"/>
</dbReference>
<evidence type="ECO:0000259" key="1">
    <source>
        <dbReference type="Pfam" id="PF03417"/>
    </source>
</evidence>
<reference evidence="2 3" key="1">
    <citation type="submission" date="2024-10" db="EMBL/GenBank/DDBJ databases">
        <authorList>
            <person name="Deangelis K."/>
            <person name="Huntemann M."/>
            <person name="Clum A."/>
            <person name="Wang J."/>
            <person name="Palaniappan K."/>
            <person name="Ritter S."/>
            <person name="Chen I.-M."/>
            <person name="Stamatis D."/>
            <person name="Reddy T."/>
            <person name="O'Malley R."/>
            <person name="Daum C."/>
            <person name="Ng V."/>
            <person name="Ivanova N."/>
            <person name="Kyrpides N."/>
            <person name="Woyke T."/>
        </authorList>
    </citation>
    <scope>NUCLEOTIDE SEQUENCE [LARGE SCALE GENOMIC DNA]</scope>
    <source>
        <strain evidence="2 3">GAS97</strain>
    </source>
</reference>
<evidence type="ECO:0000313" key="3">
    <source>
        <dbReference type="Proteomes" id="UP001620514"/>
    </source>
</evidence>
<dbReference type="InterPro" id="IPR005079">
    <property type="entry name" value="Peptidase_C45_hydrolase"/>
</dbReference>
<dbReference type="Gene3D" id="3.60.60.10">
    <property type="entry name" value="Penicillin V Acylase, Chain A"/>
    <property type="match status" value="1"/>
</dbReference>
<gene>
    <name evidence="2" type="ORF">ABH943_008709</name>
</gene>
<dbReference type="InterPro" id="IPR047794">
    <property type="entry name" value="C45_proenzyme-like"/>
</dbReference>
<dbReference type="PANTHER" id="PTHR34180">
    <property type="entry name" value="PEPTIDASE C45"/>
    <property type="match status" value="1"/>
</dbReference>
<dbReference type="Pfam" id="PF03417">
    <property type="entry name" value="AAT"/>
    <property type="match status" value="1"/>
</dbReference>
<dbReference type="Proteomes" id="UP001620514">
    <property type="component" value="Unassembled WGS sequence"/>
</dbReference>
<dbReference type="InterPro" id="IPR047801">
    <property type="entry name" value="Peptidase_C45"/>
</dbReference>
<accession>A0ABW8MY40</accession>
<reference evidence="2 3" key="2">
    <citation type="submission" date="2024-11" db="EMBL/GenBank/DDBJ databases">
        <title>Using genomics to understand microbial adaptation to soil warming.</title>
        <authorList>
            <person name="Deangelis K.M. PhD."/>
        </authorList>
    </citation>
    <scope>NUCLEOTIDE SEQUENCE [LARGE SCALE GENOMIC DNA]</scope>
    <source>
        <strain evidence="2 3">GAS97</strain>
    </source>
</reference>
<keyword evidence="3" id="KW-1185">Reference proteome</keyword>
<dbReference type="Gene3D" id="1.10.10.2120">
    <property type="match status" value="1"/>
</dbReference>
<evidence type="ECO:0000313" key="2">
    <source>
        <dbReference type="EMBL" id="MFK4448665.1"/>
    </source>
</evidence>
<protein>
    <submittedName>
        <fullName evidence="2">Isopenicillin-N N-acyltransferase-like protein</fullName>
    </submittedName>
</protein>
<dbReference type="RefSeq" id="WP_404615137.1">
    <property type="nucleotide sequence ID" value="NZ_JBIYDN010000057.1"/>
</dbReference>
<dbReference type="EMBL" id="JBIYDN010000057">
    <property type="protein sequence ID" value="MFK4448665.1"/>
    <property type="molecule type" value="Genomic_DNA"/>
</dbReference>
<comment type="caution">
    <text evidence="2">The sequence shown here is derived from an EMBL/GenBank/DDBJ whole genome shotgun (WGS) entry which is preliminary data.</text>
</comment>
<dbReference type="PANTHER" id="PTHR34180:SF1">
    <property type="entry name" value="BETA-ALANYL-DOPAMINE_CARCININE HYDROLASE"/>
    <property type="match status" value="1"/>
</dbReference>